<dbReference type="KEGG" id="pspi:PS2015_1659"/>
<proteinExistence type="inferred from homology"/>
<dbReference type="GO" id="GO:0017004">
    <property type="term" value="P:cytochrome complex assembly"/>
    <property type="evidence" value="ECO:0007669"/>
    <property type="project" value="UniProtKB-KW"/>
</dbReference>
<dbReference type="InterPro" id="IPR052075">
    <property type="entry name" value="Heme_exporter_D"/>
</dbReference>
<dbReference type="GO" id="GO:0015886">
    <property type="term" value="P:heme transport"/>
    <property type="evidence" value="ECO:0007669"/>
    <property type="project" value="InterPro"/>
</dbReference>
<sequence>MTIQFSSLSEFLQMGNYTFHVWMVYLLFTIFITYNLLAPRLQRRQFIREQKRRAARDAELAARQDNRSQS</sequence>
<dbReference type="PANTHER" id="PTHR37531:SF1">
    <property type="entry name" value="HEME EXPORTER PROTEIN D"/>
    <property type="match status" value="1"/>
</dbReference>
<comment type="function">
    <text evidence="1 12">Required for the export of heme to the periplasm for the biogenesis of c-type cytochromes.</text>
</comment>
<name>A0A0S2KDC3_9GAMM</name>
<organism evidence="13 14">
    <name type="scientific">Pseudohongiella spirulinae</name>
    <dbReference type="NCBI Taxonomy" id="1249552"/>
    <lineage>
        <taxon>Bacteria</taxon>
        <taxon>Pseudomonadati</taxon>
        <taxon>Pseudomonadota</taxon>
        <taxon>Gammaproteobacteria</taxon>
        <taxon>Pseudomonadales</taxon>
        <taxon>Pseudohongiellaceae</taxon>
        <taxon>Pseudohongiella</taxon>
    </lineage>
</organism>
<dbReference type="NCBIfam" id="TIGR03141">
    <property type="entry name" value="cytochro_ccmD"/>
    <property type="match status" value="1"/>
</dbReference>
<evidence type="ECO:0000313" key="13">
    <source>
        <dbReference type="EMBL" id="ALO46311.1"/>
    </source>
</evidence>
<dbReference type="STRING" id="1249552.PS2015_1659"/>
<dbReference type="Pfam" id="PF04995">
    <property type="entry name" value="CcmD"/>
    <property type="match status" value="1"/>
</dbReference>
<keyword evidence="8 12" id="KW-0812">Transmembrane</keyword>
<dbReference type="Proteomes" id="UP000065641">
    <property type="component" value="Chromosome"/>
</dbReference>
<evidence type="ECO:0000256" key="11">
    <source>
        <dbReference type="ARBA" id="ARBA00023136"/>
    </source>
</evidence>
<evidence type="ECO:0000313" key="14">
    <source>
        <dbReference type="Proteomes" id="UP000065641"/>
    </source>
</evidence>
<dbReference type="GO" id="GO:0005886">
    <property type="term" value="C:plasma membrane"/>
    <property type="evidence" value="ECO:0007669"/>
    <property type="project" value="UniProtKB-SubCell"/>
</dbReference>
<evidence type="ECO:0000256" key="3">
    <source>
        <dbReference type="ARBA" id="ARBA00008741"/>
    </source>
</evidence>
<evidence type="ECO:0000256" key="9">
    <source>
        <dbReference type="ARBA" id="ARBA00022748"/>
    </source>
</evidence>
<dbReference type="GO" id="GO:1903607">
    <property type="term" value="P:cytochrome c biosynthetic process"/>
    <property type="evidence" value="ECO:0007669"/>
    <property type="project" value="TreeGrafter"/>
</dbReference>
<evidence type="ECO:0000256" key="6">
    <source>
        <dbReference type="ARBA" id="ARBA00022475"/>
    </source>
</evidence>
<dbReference type="InterPro" id="IPR007078">
    <property type="entry name" value="Haem_export_protD_CcmD"/>
</dbReference>
<keyword evidence="14" id="KW-1185">Reference proteome</keyword>
<dbReference type="AlphaFoldDB" id="A0A0S2KDC3"/>
<keyword evidence="5 12" id="KW-0813">Transport</keyword>
<evidence type="ECO:0000256" key="8">
    <source>
        <dbReference type="ARBA" id="ARBA00022692"/>
    </source>
</evidence>
<feature type="transmembrane region" description="Helical" evidence="12">
    <location>
        <begin position="20"/>
        <end position="38"/>
    </location>
</feature>
<dbReference type="RefSeq" id="WP_058021758.1">
    <property type="nucleotide sequence ID" value="NZ_CP013189.1"/>
</dbReference>
<dbReference type="PANTHER" id="PTHR37531">
    <property type="entry name" value="HEME EXPORTER PROTEIN D"/>
    <property type="match status" value="1"/>
</dbReference>
<keyword evidence="11 12" id="KW-0472">Membrane</keyword>
<keyword evidence="6 12" id="KW-1003">Cell membrane</keyword>
<evidence type="ECO:0000256" key="10">
    <source>
        <dbReference type="ARBA" id="ARBA00022989"/>
    </source>
</evidence>
<reference evidence="13 14" key="1">
    <citation type="submission" date="2015-11" db="EMBL/GenBank/DDBJ databases">
        <authorList>
            <person name="Zhang Y."/>
            <person name="Guo Z."/>
        </authorList>
    </citation>
    <scope>NUCLEOTIDE SEQUENCE [LARGE SCALE GENOMIC DNA]</scope>
    <source>
        <strain evidence="13 14">KCTC 32221</strain>
    </source>
</reference>
<evidence type="ECO:0000256" key="4">
    <source>
        <dbReference type="ARBA" id="ARBA00016461"/>
    </source>
</evidence>
<gene>
    <name evidence="13" type="ORF">PS2015_1659</name>
</gene>
<evidence type="ECO:0000256" key="5">
    <source>
        <dbReference type="ARBA" id="ARBA00022448"/>
    </source>
</evidence>
<comment type="similarity">
    <text evidence="3 12">Belongs to the CcmD/CycX/HelD family.</text>
</comment>
<keyword evidence="9 12" id="KW-0201">Cytochrome c-type biogenesis</keyword>
<dbReference type="EMBL" id="CP013189">
    <property type="protein sequence ID" value="ALO46311.1"/>
    <property type="molecule type" value="Genomic_DNA"/>
</dbReference>
<evidence type="ECO:0000256" key="1">
    <source>
        <dbReference type="ARBA" id="ARBA00002442"/>
    </source>
</evidence>
<comment type="subcellular location">
    <subcellularLocation>
        <location evidence="2 12">Cell inner membrane</location>
        <topology evidence="2 12">Single-pass membrane protein</topology>
    </subcellularLocation>
</comment>
<accession>A0A0S2KDC3</accession>
<evidence type="ECO:0000256" key="2">
    <source>
        <dbReference type="ARBA" id="ARBA00004377"/>
    </source>
</evidence>
<evidence type="ECO:0000256" key="12">
    <source>
        <dbReference type="RuleBase" id="RU363101"/>
    </source>
</evidence>
<keyword evidence="10 12" id="KW-1133">Transmembrane helix</keyword>
<evidence type="ECO:0000256" key="7">
    <source>
        <dbReference type="ARBA" id="ARBA00022519"/>
    </source>
</evidence>
<protein>
    <recommendedName>
        <fullName evidence="4 12">Heme exporter protein D</fullName>
    </recommendedName>
</protein>
<keyword evidence="7 12" id="KW-0997">Cell inner membrane</keyword>